<dbReference type="SUPFAM" id="SSF63825">
    <property type="entry name" value="YWTD domain"/>
    <property type="match status" value="1"/>
</dbReference>
<evidence type="ECO:0000256" key="1">
    <source>
        <dbReference type="SAM" id="SignalP"/>
    </source>
</evidence>
<reference evidence="2 3" key="1">
    <citation type="journal article" date="2010" name="Nature">
        <title>The Ectocarpus genome and the independent evolution of multicellularity in brown algae.</title>
        <authorList>
            <person name="Cock J.M."/>
            <person name="Sterck L."/>
            <person name="Rouze P."/>
            <person name="Scornet D."/>
            <person name="Allen A.E."/>
            <person name="Amoutzias G."/>
            <person name="Anthouard V."/>
            <person name="Artiguenave F."/>
            <person name="Aury J.M."/>
            <person name="Badger J.H."/>
            <person name="Beszteri B."/>
            <person name="Billiau K."/>
            <person name="Bonnet E."/>
            <person name="Bothwell J.H."/>
            <person name="Bowler C."/>
            <person name="Boyen C."/>
            <person name="Brownlee C."/>
            <person name="Carrano C.J."/>
            <person name="Charrier B."/>
            <person name="Cho G.Y."/>
            <person name="Coelho S.M."/>
            <person name="Collen J."/>
            <person name="Corre E."/>
            <person name="Da Silva C."/>
            <person name="Delage L."/>
            <person name="Delaroque N."/>
            <person name="Dittami S.M."/>
            <person name="Doulbeau S."/>
            <person name="Elias M."/>
            <person name="Farnham G."/>
            <person name="Gachon C.M."/>
            <person name="Gschloessl B."/>
            <person name="Heesch S."/>
            <person name="Jabbari K."/>
            <person name="Jubin C."/>
            <person name="Kawai H."/>
            <person name="Kimura K."/>
            <person name="Kloareg B."/>
            <person name="Kupper F.C."/>
            <person name="Lang D."/>
            <person name="Le Bail A."/>
            <person name="Leblanc C."/>
            <person name="Lerouge P."/>
            <person name="Lohr M."/>
            <person name="Lopez P.J."/>
            <person name="Martens C."/>
            <person name="Maumus F."/>
            <person name="Michel G."/>
            <person name="Miranda-Saavedra D."/>
            <person name="Morales J."/>
            <person name="Moreau H."/>
            <person name="Motomura T."/>
            <person name="Nagasato C."/>
            <person name="Napoli C.A."/>
            <person name="Nelson D.R."/>
            <person name="Nyvall-Collen P."/>
            <person name="Peters A.F."/>
            <person name="Pommier C."/>
            <person name="Potin P."/>
            <person name="Poulain J."/>
            <person name="Quesneville H."/>
            <person name="Read B."/>
            <person name="Rensing S.A."/>
            <person name="Ritter A."/>
            <person name="Rousvoal S."/>
            <person name="Samanta M."/>
            <person name="Samson G."/>
            <person name="Schroeder D.C."/>
            <person name="Segurens B."/>
            <person name="Strittmatter M."/>
            <person name="Tonon T."/>
            <person name="Tregear J.W."/>
            <person name="Valentin K."/>
            <person name="von Dassow P."/>
            <person name="Yamagishi T."/>
            <person name="Van de Peer Y."/>
            <person name="Wincker P."/>
        </authorList>
    </citation>
    <scope>NUCLEOTIDE SEQUENCE [LARGE SCALE GENOMIC DNA]</scope>
    <source>
        <strain evidence="3">Ec32 / CCAP1310/4</strain>
    </source>
</reference>
<dbReference type="EMBL" id="FN649760">
    <property type="protein sequence ID" value="CBJ33771.1"/>
    <property type="molecule type" value="Genomic_DNA"/>
</dbReference>
<dbReference type="AlphaFoldDB" id="D7G508"/>
<organism evidence="2 3">
    <name type="scientific">Ectocarpus siliculosus</name>
    <name type="common">Brown alga</name>
    <name type="synonym">Conferva siliculosa</name>
    <dbReference type="NCBI Taxonomy" id="2880"/>
    <lineage>
        <taxon>Eukaryota</taxon>
        <taxon>Sar</taxon>
        <taxon>Stramenopiles</taxon>
        <taxon>Ochrophyta</taxon>
        <taxon>PX clade</taxon>
        <taxon>Phaeophyceae</taxon>
        <taxon>Ectocarpales</taxon>
        <taxon>Ectocarpaceae</taxon>
        <taxon>Ectocarpus</taxon>
    </lineage>
</organism>
<dbReference type="eggNOG" id="ENOG502SZPX">
    <property type="taxonomic scope" value="Eukaryota"/>
</dbReference>
<keyword evidence="1" id="KW-0732">Signal</keyword>
<dbReference type="STRING" id="2880.D7G508"/>
<name>D7G508_ECTSI</name>
<feature type="signal peptide" evidence="1">
    <location>
        <begin position="1"/>
        <end position="18"/>
    </location>
</feature>
<sequence length="329" mass="35198">MIRLGSLLSLAIVPAVLAGRLDLIDLPVGFQPEGVTLGHGQEVYVSAFTGGSIWKGDLETGVGSVVIEGGNGTTALGIDFDRRSDYLWVCGAFSGSLAIYDTTDDFSLVAEIQLGTVGASLVNDVIIHPRSEYAYITESSQLQFYRIALDEYGRLPNGPNTVAEVIPLSSDFSFQPGEIIADQALNSNGIVITDDLSSLIIVNYQSGELFAVDPDTGKATLIDLGGDLILGGDGLVLRKNTLWVCQNRLFGTPDQGVVEVLLSEDLSCGTITRRLSNEFFNDPATALRKGNSMWTTISMWAVSGEEIATTQYQLVRVDRDSAVSECAAT</sequence>
<evidence type="ECO:0000313" key="3">
    <source>
        <dbReference type="Proteomes" id="UP000002630"/>
    </source>
</evidence>
<evidence type="ECO:0000313" key="2">
    <source>
        <dbReference type="EMBL" id="CBJ33771.1"/>
    </source>
</evidence>
<feature type="chain" id="PRO_5003096056" evidence="1">
    <location>
        <begin position="19"/>
        <end position="329"/>
    </location>
</feature>
<protein>
    <submittedName>
        <fullName evidence="2">Superoxide dismutase</fullName>
    </submittedName>
</protein>
<dbReference type="InterPro" id="IPR015943">
    <property type="entry name" value="WD40/YVTN_repeat-like_dom_sf"/>
</dbReference>
<dbReference type="Gene3D" id="2.130.10.10">
    <property type="entry name" value="YVTN repeat-like/Quinoprotein amine dehydrogenase"/>
    <property type="match status" value="1"/>
</dbReference>
<keyword evidence="3" id="KW-1185">Reference proteome</keyword>
<gene>
    <name evidence="2" type="ORF">Esi_0598_0011</name>
</gene>
<accession>D7G508</accession>
<dbReference type="Proteomes" id="UP000002630">
    <property type="component" value="Unassembled WGS sequence"/>
</dbReference>
<dbReference type="InParanoid" id="D7G508"/>
<proteinExistence type="predicted"/>